<evidence type="ECO:0000313" key="3">
    <source>
        <dbReference type="EMBL" id="AVP88076.1"/>
    </source>
</evidence>
<dbReference type="GO" id="GO:0003723">
    <property type="term" value="F:RNA binding"/>
    <property type="evidence" value="ECO:0007669"/>
    <property type="project" value="UniProtKB-KW"/>
</dbReference>
<evidence type="ECO:0000313" key="4">
    <source>
        <dbReference type="Proteomes" id="UP000241762"/>
    </source>
</evidence>
<name>A0A2P1PA06_9RICK</name>
<keyword evidence="4" id="KW-1185">Reference proteome</keyword>
<dbReference type="Gene3D" id="1.10.940.10">
    <property type="entry name" value="NusB-like"/>
    <property type="match status" value="1"/>
</dbReference>
<dbReference type="GO" id="GO:0006355">
    <property type="term" value="P:regulation of DNA-templated transcription"/>
    <property type="evidence" value="ECO:0007669"/>
    <property type="project" value="InterPro"/>
</dbReference>
<dbReference type="EMBL" id="CP027845">
    <property type="protein sequence ID" value="AVP88076.1"/>
    <property type="molecule type" value="Genomic_DNA"/>
</dbReference>
<protein>
    <recommendedName>
        <fullName evidence="2">NusB/RsmB/TIM44 domain-containing protein</fullName>
    </recommendedName>
</protein>
<dbReference type="RefSeq" id="WP_106874893.1">
    <property type="nucleotide sequence ID" value="NZ_CP027845.1"/>
</dbReference>
<dbReference type="KEGG" id="ptc:phytr_11510"/>
<reference evidence="3 4" key="1">
    <citation type="submission" date="2018-03" db="EMBL/GenBank/DDBJ databases">
        <title>A gene transfer event suggests a long-term partnership between eustigmatophyte algae and a novel lineage of endosymbiotic bacteria.</title>
        <authorList>
            <person name="Yurchenko T."/>
            <person name="Sevcikova T."/>
            <person name="Pribyl P."/>
            <person name="El Karkouri K."/>
            <person name="Klimes V."/>
            <person name="Amaral R."/>
            <person name="Zbrankova V."/>
            <person name="Kim E."/>
            <person name="Raoult D."/>
            <person name="Santos L.M.A."/>
            <person name="Elias M."/>
        </authorList>
    </citation>
    <scope>NUCLEOTIDE SEQUENCE [LARGE SCALE GENOMIC DNA]</scope>
    <source>
        <strain evidence="3">CCALA 838</strain>
    </source>
</reference>
<accession>A0A2P1PA06</accession>
<organism evidence="3 4">
    <name type="scientific">Candidatus Phycorickettsia trachydisci</name>
    <dbReference type="NCBI Taxonomy" id="2115978"/>
    <lineage>
        <taxon>Bacteria</taxon>
        <taxon>Pseudomonadati</taxon>
        <taxon>Pseudomonadota</taxon>
        <taxon>Alphaproteobacteria</taxon>
        <taxon>Rickettsiales</taxon>
        <taxon>Rickettsiaceae</taxon>
        <taxon>Candidatus Phycorickettsia</taxon>
    </lineage>
</organism>
<dbReference type="InterPro" id="IPR035926">
    <property type="entry name" value="NusB-like_sf"/>
</dbReference>
<sequence length="152" mass="17602">MPFKSARRINRIAAVQCIYYYHSTSFDINKVQQDIKSLYPNQALESDHEIFTSNLQHDHFEELINNFLGNADIIDKRISANLKEGWTIDNLHLTLLSIIRIGIGELLYTNNTPFQVIISEFADIAGLMLQKNEVAFVNSIMQKVHNDRELFF</sequence>
<proteinExistence type="predicted"/>
<gene>
    <name evidence="3" type="ORF">phytr_11510</name>
</gene>
<dbReference type="AlphaFoldDB" id="A0A2P1PA06"/>
<evidence type="ECO:0000256" key="1">
    <source>
        <dbReference type="ARBA" id="ARBA00022884"/>
    </source>
</evidence>
<dbReference type="SUPFAM" id="SSF48013">
    <property type="entry name" value="NusB-like"/>
    <property type="match status" value="1"/>
</dbReference>
<evidence type="ECO:0000259" key="2">
    <source>
        <dbReference type="Pfam" id="PF01029"/>
    </source>
</evidence>
<dbReference type="Proteomes" id="UP000241762">
    <property type="component" value="Chromosome"/>
</dbReference>
<feature type="domain" description="NusB/RsmB/TIM44" evidence="2">
    <location>
        <begin position="10"/>
        <end position="145"/>
    </location>
</feature>
<dbReference type="Pfam" id="PF01029">
    <property type="entry name" value="NusB"/>
    <property type="match status" value="1"/>
</dbReference>
<dbReference type="InterPro" id="IPR006027">
    <property type="entry name" value="NusB_RsmB_TIM44"/>
</dbReference>
<dbReference type="OrthoDB" id="9797817at2"/>
<keyword evidence="1" id="KW-0694">RNA-binding</keyword>